<reference evidence="1 2" key="1">
    <citation type="submission" date="2019-06" db="EMBL/GenBank/DDBJ databases">
        <title>WGS assembly of Gossypium darwinii.</title>
        <authorList>
            <person name="Chen Z.J."/>
            <person name="Sreedasyam A."/>
            <person name="Ando A."/>
            <person name="Song Q."/>
            <person name="De L."/>
            <person name="Hulse-Kemp A."/>
            <person name="Ding M."/>
            <person name="Ye W."/>
            <person name="Kirkbride R."/>
            <person name="Jenkins J."/>
            <person name="Plott C."/>
            <person name="Lovell J."/>
            <person name="Lin Y.-M."/>
            <person name="Vaughn R."/>
            <person name="Liu B."/>
            <person name="Li W."/>
            <person name="Simpson S."/>
            <person name="Scheffler B."/>
            <person name="Saski C."/>
            <person name="Grover C."/>
            <person name="Hu G."/>
            <person name="Conover J."/>
            <person name="Carlson J."/>
            <person name="Shu S."/>
            <person name="Boston L."/>
            <person name="Williams M."/>
            <person name="Peterson D."/>
            <person name="Mcgee K."/>
            <person name="Jones D."/>
            <person name="Wendel J."/>
            <person name="Stelly D."/>
            <person name="Grimwood J."/>
            <person name="Schmutz J."/>
        </authorList>
    </citation>
    <scope>NUCLEOTIDE SEQUENCE [LARGE SCALE GENOMIC DNA]</scope>
    <source>
        <strain evidence="1">1808015.09</strain>
    </source>
</reference>
<protein>
    <submittedName>
        <fullName evidence="1">Uncharacterized protein</fullName>
    </submittedName>
</protein>
<dbReference type="AlphaFoldDB" id="A0A5D2FIQ0"/>
<evidence type="ECO:0000313" key="1">
    <source>
        <dbReference type="EMBL" id="TYH05313.1"/>
    </source>
</evidence>
<dbReference type="Proteomes" id="UP000323506">
    <property type="component" value="Chromosome A08"/>
</dbReference>
<name>A0A5D2FIQ0_GOSDA</name>
<keyword evidence="2" id="KW-1185">Reference proteome</keyword>
<organism evidence="1 2">
    <name type="scientific">Gossypium darwinii</name>
    <name type="common">Darwin's cotton</name>
    <name type="synonym">Gossypium barbadense var. darwinii</name>
    <dbReference type="NCBI Taxonomy" id="34276"/>
    <lineage>
        <taxon>Eukaryota</taxon>
        <taxon>Viridiplantae</taxon>
        <taxon>Streptophyta</taxon>
        <taxon>Embryophyta</taxon>
        <taxon>Tracheophyta</taxon>
        <taxon>Spermatophyta</taxon>
        <taxon>Magnoliopsida</taxon>
        <taxon>eudicotyledons</taxon>
        <taxon>Gunneridae</taxon>
        <taxon>Pentapetalae</taxon>
        <taxon>rosids</taxon>
        <taxon>malvids</taxon>
        <taxon>Malvales</taxon>
        <taxon>Malvaceae</taxon>
        <taxon>Malvoideae</taxon>
        <taxon>Gossypium</taxon>
    </lineage>
</organism>
<sequence>MKVGDEISSSEYDQQYNQRIKYPSSRYALAAVGYMTKS</sequence>
<evidence type="ECO:0000313" key="2">
    <source>
        <dbReference type="Proteomes" id="UP000323506"/>
    </source>
</evidence>
<proteinExistence type="predicted"/>
<gene>
    <name evidence="1" type="ORF">ES288_A08G073400v1</name>
</gene>
<dbReference type="EMBL" id="CM017695">
    <property type="protein sequence ID" value="TYH05313.1"/>
    <property type="molecule type" value="Genomic_DNA"/>
</dbReference>
<accession>A0A5D2FIQ0</accession>